<comment type="caution">
    <text evidence="3">The sequence shown here is derived from an EMBL/GenBank/DDBJ whole genome shotgun (WGS) entry which is preliminary data.</text>
</comment>
<evidence type="ECO:0000256" key="1">
    <source>
        <dbReference type="SAM" id="MobiDB-lite"/>
    </source>
</evidence>
<feature type="domain" description="DUF7932" evidence="2">
    <location>
        <begin position="275"/>
        <end position="402"/>
    </location>
</feature>
<evidence type="ECO:0000259" key="2">
    <source>
        <dbReference type="Pfam" id="PF25560"/>
    </source>
</evidence>
<reference evidence="3" key="1">
    <citation type="journal article" date="2023" name="Mol. Phylogenet. Evol.">
        <title>Genome-scale phylogeny and comparative genomics of the fungal order Sordariales.</title>
        <authorList>
            <person name="Hensen N."/>
            <person name="Bonometti L."/>
            <person name="Westerberg I."/>
            <person name="Brannstrom I.O."/>
            <person name="Guillou S."/>
            <person name="Cros-Aarteil S."/>
            <person name="Calhoun S."/>
            <person name="Haridas S."/>
            <person name="Kuo A."/>
            <person name="Mondo S."/>
            <person name="Pangilinan J."/>
            <person name="Riley R."/>
            <person name="LaButti K."/>
            <person name="Andreopoulos B."/>
            <person name="Lipzen A."/>
            <person name="Chen C."/>
            <person name="Yan M."/>
            <person name="Daum C."/>
            <person name="Ng V."/>
            <person name="Clum A."/>
            <person name="Steindorff A."/>
            <person name="Ohm R.A."/>
            <person name="Martin F."/>
            <person name="Silar P."/>
            <person name="Natvig D.O."/>
            <person name="Lalanne C."/>
            <person name="Gautier V."/>
            <person name="Ament-Velasquez S.L."/>
            <person name="Kruys A."/>
            <person name="Hutchinson M.I."/>
            <person name="Powell A.J."/>
            <person name="Barry K."/>
            <person name="Miller A.N."/>
            <person name="Grigoriev I.V."/>
            <person name="Debuchy R."/>
            <person name="Gladieux P."/>
            <person name="Hiltunen Thoren M."/>
            <person name="Johannesson H."/>
        </authorList>
    </citation>
    <scope>NUCLEOTIDE SEQUENCE</scope>
    <source>
        <strain evidence="3">CBS 232.78</strain>
    </source>
</reference>
<protein>
    <recommendedName>
        <fullName evidence="2">DUF7932 domain-containing protein</fullName>
    </recommendedName>
</protein>
<dbReference type="EMBL" id="JAULSW010000005">
    <property type="protein sequence ID" value="KAK3381208.1"/>
    <property type="molecule type" value="Genomic_DNA"/>
</dbReference>
<dbReference type="Proteomes" id="UP001285441">
    <property type="component" value="Unassembled WGS sequence"/>
</dbReference>
<keyword evidence="4" id="KW-1185">Reference proteome</keyword>
<gene>
    <name evidence="3" type="ORF">B0H63DRAFT_560930</name>
</gene>
<feature type="region of interest" description="Disordered" evidence="1">
    <location>
        <begin position="100"/>
        <end position="144"/>
    </location>
</feature>
<feature type="region of interest" description="Disordered" evidence="1">
    <location>
        <begin position="178"/>
        <end position="198"/>
    </location>
</feature>
<name>A0AAE0NGR0_9PEZI</name>
<proteinExistence type="predicted"/>
<feature type="region of interest" description="Disordered" evidence="1">
    <location>
        <begin position="960"/>
        <end position="980"/>
    </location>
</feature>
<organism evidence="3 4">
    <name type="scientific">Podospora didyma</name>
    <dbReference type="NCBI Taxonomy" id="330526"/>
    <lineage>
        <taxon>Eukaryota</taxon>
        <taxon>Fungi</taxon>
        <taxon>Dikarya</taxon>
        <taxon>Ascomycota</taxon>
        <taxon>Pezizomycotina</taxon>
        <taxon>Sordariomycetes</taxon>
        <taxon>Sordariomycetidae</taxon>
        <taxon>Sordariales</taxon>
        <taxon>Podosporaceae</taxon>
        <taxon>Podospora</taxon>
    </lineage>
</organism>
<feature type="region of interest" description="Disordered" evidence="1">
    <location>
        <begin position="1"/>
        <end position="58"/>
    </location>
</feature>
<accession>A0AAE0NGR0</accession>
<sequence length="1121" mass="118705">MASLTVPLAAVGQHGSHGTQGWEWSGSEQAGQGQDGRRGQDGEFPSPGGRGGDLHVTLGYDADRPGLVQVVGEDSLAGGRWEVGGPQSLLLDCHGGNGGAGGVGENGQNGGDGWNGKDASPGRNGTDGGPGGKGGNGGRGTDGAIGGEGGNAYITVGEDDLDTLVGVHWDVLGGLGGPPGTHGYGGDGGSGGKGGKSCSWEDEVPVQYEQDGHVYSGYQKRSQYNRGGSGGAGGRAGYRPTDELYPGRNGPAGSGQIIVLYRDGTSASYASRFILEVVSFDVQDENDDGINEPGEHLIVSNIVMKNTGQMPSPRGTGLQILIRASKWLDPVMVPLEVPTEIQPGTSVAVPGVLRALIKNETIAREKGTLLHAKETVTLRAFSPRLQRDIPEFAGGCEVLYQYPLFMTAPKYLDCVAKGDTVKFFWTVQNISNKAQGRGSLLGNETGTRLSDPGGMFELQRAKAETPHDIMDMIDVLEPGERMPIVVEFRVSELVNEFTTGSLLVTLMLSDPQSGNQRVVVAFDLRIQISPPYRHNPASRFLLVVNAQSPNAFVVELINFIQHGLHLPVDVFNISLSGSLKTVDTRQDVLTNYMGKSIIILGNTMTYFQDSTREPWEMVDVGQASALARGGTSFLVVSPTNIASFKGFAHLVSTPGSGPAANLASGETINSVKEAVQKLATATPASKNLIIPVKKTLLRSLDKTLMSTAETAQEQLADRFPLRRFLVTPLEADESTTAGGKTKAKGGAITIIEGLPQDAKLIASLQQTLTSGQQTPVVTDYTISMLAHTFSFRDQCAMFWNIAGRNTAHGLNTRVVYVGEKLAHLRLGQGAVGVSEGEQLVSSQFCNSIAWSITTQLASELSHFCAGSGAGSSSALLPQLPLLQHFVSSAPTTLPSSVGPSTSIFYPLINILGHIRGVTSPLGFGASLGQHLTGTGQRRKKLFAMVVDQVAEPLMKLCEPSADPGAKASTTSSLLKRTKTKKSTDGATTTVISKDKTAAKELLDVEKDSKKQLADIKKNSPQLSRVARTHELACLGLADLVRTPGLRFVDMMILSQTPVVAVTTAEGGSSGSKDSKPQTVTVLTVDEYAKLRVQLTHRQARLAEDVAFSFARLAEMVTKRER</sequence>
<feature type="compositionally biased region" description="Gly residues" evidence="1">
    <location>
        <begin position="125"/>
        <end position="144"/>
    </location>
</feature>
<evidence type="ECO:0000313" key="4">
    <source>
        <dbReference type="Proteomes" id="UP001285441"/>
    </source>
</evidence>
<reference evidence="3" key="2">
    <citation type="submission" date="2023-06" db="EMBL/GenBank/DDBJ databases">
        <authorList>
            <consortium name="Lawrence Berkeley National Laboratory"/>
            <person name="Haridas S."/>
            <person name="Hensen N."/>
            <person name="Bonometti L."/>
            <person name="Westerberg I."/>
            <person name="Brannstrom I.O."/>
            <person name="Guillou S."/>
            <person name="Cros-Aarteil S."/>
            <person name="Calhoun S."/>
            <person name="Kuo A."/>
            <person name="Mondo S."/>
            <person name="Pangilinan J."/>
            <person name="Riley R."/>
            <person name="LaButti K."/>
            <person name="Andreopoulos B."/>
            <person name="Lipzen A."/>
            <person name="Chen C."/>
            <person name="Yanf M."/>
            <person name="Daum C."/>
            <person name="Ng V."/>
            <person name="Clum A."/>
            <person name="Steindorff A."/>
            <person name="Ohm R."/>
            <person name="Martin F."/>
            <person name="Silar P."/>
            <person name="Natvig D."/>
            <person name="Lalanne C."/>
            <person name="Gautier V."/>
            <person name="Ament-velasquez S.L."/>
            <person name="Kruys A."/>
            <person name="Hutchinson M.I."/>
            <person name="Powell A.J."/>
            <person name="Barry K."/>
            <person name="Miller A.N."/>
            <person name="Grigoriev I.V."/>
            <person name="Debuchy R."/>
            <person name="Gladieux P."/>
            <person name="Thoren M.H."/>
            <person name="Johannesson H."/>
        </authorList>
    </citation>
    <scope>NUCLEOTIDE SEQUENCE</scope>
    <source>
        <strain evidence="3">CBS 232.78</strain>
    </source>
</reference>
<feature type="compositionally biased region" description="Gly residues" evidence="1">
    <location>
        <begin position="178"/>
        <end position="195"/>
    </location>
</feature>
<feature type="compositionally biased region" description="Gly residues" evidence="1">
    <location>
        <begin position="100"/>
        <end position="114"/>
    </location>
</feature>
<dbReference type="AlphaFoldDB" id="A0AAE0NGR0"/>
<evidence type="ECO:0000313" key="3">
    <source>
        <dbReference type="EMBL" id="KAK3381208.1"/>
    </source>
</evidence>
<dbReference type="Pfam" id="PF25560">
    <property type="entry name" value="DUF7932"/>
    <property type="match status" value="1"/>
</dbReference>
<dbReference type="InterPro" id="IPR057692">
    <property type="entry name" value="DUF7932"/>
</dbReference>